<evidence type="ECO:0000259" key="7">
    <source>
        <dbReference type="Pfam" id="PF08625"/>
    </source>
</evidence>
<keyword evidence="4" id="KW-0539">Nucleus</keyword>
<name>A0A7S0C1P0_9STRA</name>
<evidence type="ECO:0000256" key="1">
    <source>
        <dbReference type="ARBA" id="ARBA00004604"/>
    </source>
</evidence>
<dbReference type="InterPro" id="IPR001680">
    <property type="entry name" value="WD40_rpt"/>
</dbReference>
<keyword evidence="2 5" id="KW-0853">WD repeat</keyword>
<gene>
    <name evidence="8" type="ORF">PINE0816_LOCUS5050</name>
</gene>
<dbReference type="InterPro" id="IPR036322">
    <property type="entry name" value="WD40_repeat_dom_sf"/>
</dbReference>
<protein>
    <recommendedName>
        <fullName evidence="7">U3 small nucleolar RNA-associated protein 13 C-terminal domain-containing protein</fullName>
    </recommendedName>
</protein>
<evidence type="ECO:0000256" key="2">
    <source>
        <dbReference type="ARBA" id="ARBA00022574"/>
    </source>
</evidence>
<dbReference type="PROSITE" id="PS50294">
    <property type="entry name" value="WD_REPEATS_REGION"/>
    <property type="match status" value="4"/>
</dbReference>
<evidence type="ECO:0000313" key="8">
    <source>
        <dbReference type="EMBL" id="CAD8408928.1"/>
    </source>
</evidence>
<dbReference type="InterPro" id="IPR015943">
    <property type="entry name" value="WD40/YVTN_repeat-like_dom_sf"/>
</dbReference>
<keyword evidence="6" id="KW-0175">Coiled coil</keyword>
<dbReference type="PRINTS" id="PR00320">
    <property type="entry name" value="GPROTEINBRPT"/>
</dbReference>
<dbReference type="Pfam" id="PF00400">
    <property type="entry name" value="WD40"/>
    <property type="match status" value="6"/>
</dbReference>
<dbReference type="PANTHER" id="PTHR19854">
    <property type="entry name" value="TRANSDUCIN BETA-LIKE 3"/>
    <property type="match status" value="1"/>
</dbReference>
<reference evidence="8" key="1">
    <citation type="submission" date="2021-01" db="EMBL/GenBank/DDBJ databases">
        <authorList>
            <person name="Corre E."/>
            <person name="Pelletier E."/>
            <person name="Niang G."/>
            <person name="Scheremetjew M."/>
            <person name="Finn R."/>
            <person name="Kale V."/>
            <person name="Holt S."/>
            <person name="Cochrane G."/>
            <person name="Meng A."/>
            <person name="Brown T."/>
            <person name="Cohen L."/>
        </authorList>
    </citation>
    <scope>NUCLEOTIDE SEQUENCE</scope>
    <source>
        <strain evidence="8">CCAP1064/1</strain>
    </source>
</reference>
<feature type="repeat" description="WD" evidence="5">
    <location>
        <begin position="198"/>
        <end position="239"/>
    </location>
</feature>
<dbReference type="AlphaFoldDB" id="A0A7S0C1P0"/>
<feature type="domain" description="U3 small nucleolar RNA-associated protein 13 C-terminal" evidence="7">
    <location>
        <begin position="303"/>
        <end position="335"/>
    </location>
</feature>
<organism evidence="8">
    <name type="scientific">Proboscia inermis</name>
    <dbReference type="NCBI Taxonomy" id="420281"/>
    <lineage>
        <taxon>Eukaryota</taxon>
        <taxon>Sar</taxon>
        <taxon>Stramenopiles</taxon>
        <taxon>Ochrophyta</taxon>
        <taxon>Bacillariophyta</taxon>
        <taxon>Coscinodiscophyceae</taxon>
        <taxon>Rhizosoleniophycidae</taxon>
        <taxon>Rhizosoleniales</taxon>
        <taxon>Rhizosoleniaceae</taxon>
        <taxon>Proboscia</taxon>
    </lineage>
</organism>
<comment type="subcellular location">
    <subcellularLocation>
        <location evidence="1">Nucleus</location>
        <location evidence="1">Nucleolus</location>
    </subcellularLocation>
</comment>
<dbReference type="GO" id="GO:0030686">
    <property type="term" value="C:90S preribosome"/>
    <property type="evidence" value="ECO:0007669"/>
    <property type="project" value="TreeGrafter"/>
</dbReference>
<feature type="repeat" description="WD" evidence="5">
    <location>
        <begin position="92"/>
        <end position="124"/>
    </location>
</feature>
<keyword evidence="3" id="KW-0677">Repeat</keyword>
<dbReference type="SUPFAM" id="SSF50978">
    <property type="entry name" value="WD40 repeat-like"/>
    <property type="match status" value="1"/>
</dbReference>
<feature type="repeat" description="WD" evidence="5">
    <location>
        <begin position="147"/>
        <end position="188"/>
    </location>
</feature>
<dbReference type="GO" id="GO:0000480">
    <property type="term" value="P:endonucleolytic cleavage in 5'-ETS of tricistronic rRNA transcript (SSU-rRNA, 5.8S rRNA, LSU-rRNA)"/>
    <property type="evidence" value="ECO:0007669"/>
    <property type="project" value="TreeGrafter"/>
</dbReference>
<dbReference type="EMBL" id="HBEL01010629">
    <property type="protein sequence ID" value="CAD8408928.1"/>
    <property type="molecule type" value="Transcribed_RNA"/>
</dbReference>
<evidence type="ECO:0000256" key="3">
    <source>
        <dbReference type="ARBA" id="ARBA00022737"/>
    </source>
</evidence>
<proteinExistence type="predicted"/>
<accession>A0A7S0C1P0</accession>
<dbReference type="InterPro" id="IPR020472">
    <property type="entry name" value="WD40_PAC1"/>
</dbReference>
<sequence length="337" mass="36983">MDATADGAFIATAGKDNTVRVWRSDGTCVAVGRGHVEAIGALSIQNSAVTTNSGDWFVMTGSRDKTIKKWRVPKNLPHDCDNIAELEVVTSVRAHEKDINVLSISPNDTIIASASQDRTVKLWNNPTLSKSNNNTTSNSSLTLRAILKGHKRGVWDVAFSPHDRVLASGSGDGTVKLWSLGRNNDTSPAGGCRCVRTFQGHSSSVLRVRFLSGGLQLMSSGGDGLLKLWTLRTNECETTLDSHTDKVWALDILPQSSTDSSSPITTNLVISGGADSRLVIWNDVTQREEEELRREEQKAVELEQKLMNHLRGKEYEKALELSLKLDKPFQAHKVFLY</sequence>
<dbReference type="Gene3D" id="2.130.10.10">
    <property type="entry name" value="YVTN repeat-like/Quinoprotein amine dehydrogenase"/>
    <property type="match status" value="2"/>
</dbReference>
<evidence type="ECO:0000256" key="4">
    <source>
        <dbReference type="ARBA" id="ARBA00023242"/>
    </source>
</evidence>
<feature type="coiled-coil region" evidence="6">
    <location>
        <begin position="285"/>
        <end position="312"/>
    </location>
</feature>
<dbReference type="GO" id="GO:0034511">
    <property type="term" value="F:U3 snoRNA binding"/>
    <property type="evidence" value="ECO:0007669"/>
    <property type="project" value="TreeGrafter"/>
</dbReference>
<dbReference type="PANTHER" id="PTHR19854:SF15">
    <property type="entry name" value="TRANSDUCIN BETA-LIKE PROTEIN 3"/>
    <property type="match status" value="1"/>
</dbReference>
<feature type="repeat" description="WD" evidence="5">
    <location>
        <begin position="1"/>
        <end position="22"/>
    </location>
</feature>
<dbReference type="InterPro" id="IPR013934">
    <property type="entry name" value="Utp13_C"/>
</dbReference>
<dbReference type="Pfam" id="PF08625">
    <property type="entry name" value="Utp13"/>
    <property type="match status" value="1"/>
</dbReference>
<evidence type="ECO:0000256" key="6">
    <source>
        <dbReference type="SAM" id="Coils"/>
    </source>
</evidence>
<dbReference type="SMART" id="SM00320">
    <property type="entry name" value="WD40"/>
    <property type="match status" value="5"/>
</dbReference>
<evidence type="ECO:0000256" key="5">
    <source>
        <dbReference type="PROSITE-ProRule" id="PRU00221"/>
    </source>
</evidence>
<dbReference type="PROSITE" id="PS50082">
    <property type="entry name" value="WD_REPEATS_2"/>
    <property type="match status" value="4"/>
</dbReference>
<dbReference type="GO" id="GO:0000472">
    <property type="term" value="P:endonucleolytic cleavage to generate mature 5'-end of SSU-rRNA from (SSU-rRNA, 5.8S rRNA, LSU-rRNA)"/>
    <property type="evidence" value="ECO:0007669"/>
    <property type="project" value="TreeGrafter"/>
</dbReference>
<dbReference type="GO" id="GO:0032040">
    <property type="term" value="C:small-subunit processome"/>
    <property type="evidence" value="ECO:0007669"/>
    <property type="project" value="InterPro"/>
</dbReference>
<dbReference type="CDD" id="cd00200">
    <property type="entry name" value="WD40"/>
    <property type="match status" value="1"/>
</dbReference>